<sequence>MTVGLVLADKGFIIKDRKEAIKFACDQAKLGDCVLVLGKGHEVGQEVNGIVIPFDDRVELANAIKQVI</sequence>
<dbReference type="SUPFAM" id="SSF53244">
    <property type="entry name" value="MurD-like peptide ligases, peptide-binding domain"/>
    <property type="match status" value="1"/>
</dbReference>
<proteinExistence type="predicted"/>
<accession>A0A6J7KIA3</accession>
<dbReference type="AlphaFoldDB" id="A0A6J7KIA3"/>
<name>A0A6J7KIA3_9ZZZZ</name>
<dbReference type="EMBL" id="CAFBNN010000085">
    <property type="protein sequence ID" value="CAB4954199.1"/>
    <property type="molecule type" value="Genomic_DNA"/>
</dbReference>
<protein>
    <submittedName>
        <fullName evidence="1">Unannotated protein</fullName>
    </submittedName>
</protein>
<gene>
    <name evidence="1" type="ORF">UFOPK3797_00697</name>
</gene>
<organism evidence="1">
    <name type="scientific">freshwater metagenome</name>
    <dbReference type="NCBI Taxonomy" id="449393"/>
    <lineage>
        <taxon>unclassified sequences</taxon>
        <taxon>metagenomes</taxon>
        <taxon>ecological metagenomes</taxon>
    </lineage>
</organism>
<evidence type="ECO:0000313" key="1">
    <source>
        <dbReference type="EMBL" id="CAB4954199.1"/>
    </source>
</evidence>
<dbReference type="Gene3D" id="3.90.190.20">
    <property type="entry name" value="Mur ligase, C-terminal domain"/>
    <property type="match status" value="1"/>
</dbReference>
<reference evidence="1" key="1">
    <citation type="submission" date="2020-05" db="EMBL/GenBank/DDBJ databases">
        <authorList>
            <person name="Chiriac C."/>
            <person name="Salcher M."/>
            <person name="Ghai R."/>
            <person name="Kavagutti S V."/>
        </authorList>
    </citation>
    <scope>NUCLEOTIDE SEQUENCE</scope>
</reference>
<dbReference type="GO" id="GO:0016881">
    <property type="term" value="F:acid-amino acid ligase activity"/>
    <property type="evidence" value="ECO:0007669"/>
    <property type="project" value="InterPro"/>
</dbReference>
<dbReference type="InterPro" id="IPR036615">
    <property type="entry name" value="Mur_ligase_C_dom_sf"/>
</dbReference>